<evidence type="ECO:0000313" key="3">
    <source>
        <dbReference type="EMBL" id="THV43634.1"/>
    </source>
</evidence>
<keyword evidence="4" id="KW-1185">Reference proteome</keyword>
<dbReference type="SUPFAM" id="SSF48576">
    <property type="entry name" value="Terpenoid synthases"/>
    <property type="match status" value="2"/>
</dbReference>
<evidence type="ECO:0000313" key="4">
    <source>
        <dbReference type="Proteomes" id="UP000308760"/>
    </source>
</evidence>
<sequence>MSGSTPFELPVFYLPYPARLNPNVERARAHARVWAKDMGMLDSPAADGGVIWDEAELDRHDYGLLCAYTHPDCSAEALDLVTDWYVWVFFFDDHFLDAYKYSRDMEGGKAYLDRIPLFMPLDLSEPPEPTNPIERGLADLWKRTAPSMSMGWRERFLVSTVNLLMESLWELQNISTNRVANPIEYIEMRRKVGGAPWSAGLVEYAVGAEVPDAVAHERPLKVLRDTFSDAVHLRNDLFSYQREVQEEGENANAVLVMEKFLGYDTQASADLVNDILTSRLHQFENTALTEIPILAADRSLTPPEQLAIALYAKGLQDWQAGGHEWHMRSSRYMNDAADRVLGGPNGIGTSAARVSQSVLKQHVREPFRPVGPMRTPEFYDRPFPLRLSPHLEQARSESNEWAAKMGFLAPDSMLPGSGLWTAEQCAGFDFALCSAGIDPDGTPEEVTLSSEWLHWGTYGDDYYPWIFGRGRGLGAAIAQNRRLEQFMPIDLGPTPEPANPVEKGLADLWRRTGEGLEESGRVEFRAAVRTMLEGWLWEVHQHGQNRVPDPVDYVEMRRASFGSDMTMALARLTTGRMVPDEVFASRPVRELENSVVDYCCLLNDITSYQKEIEFEGELINGVVVVEEYLGVSREEAARVVNDLMTSRAEQFELIADTEIPGLVEEFGLDGPAREGLDAYVADLRYWVAAILNWHAETSRYREEELRRPRDVGFGTVTGPAPRLPHQLQR</sequence>
<keyword evidence="1 2" id="KW-0456">Lyase</keyword>
<dbReference type="GO" id="GO:0010333">
    <property type="term" value="F:terpene synthase activity"/>
    <property type="evidence" value="ECO:0007669"/>
    <property type="project" value="InterPro"/>
</dbReference>
<keyword evidence="2" id="KW-0479">Metal-binding</keyword>
<dbReference type="PANTHER" id="PTHR35201:SF4">
    <property type="entry name" value="BETA-PINACENE SYNTHASE-RELATED"/>
    <property type="match status" value="1"/>
</dbReference>
<evidence type="ECO:0000256" key="2">
    <source>
        <dbReference type="RuleBase" id="RU366034"/>
    </source>
</evidence>
<name>A0A4S8QSM3_9ACTN</name>
<protein>
    <recommendedName>
        <fullName evidence="2">Terpene synthase</fullName>
        <ecNumber evidence="2">4.2.3.-</ecNumber>
    </recommendedName>
</protein>
<reference evidence="3 4" key="2">
    <citation type="submission" date="2019-05" db="EMBL/GenBank/DDBJ databases">
        <title>Glycomyces buryatensis sp. nov.</title>
        <authorList>
            <person name="Nikitina E."/>
        </authorList>
    </citation>
    <scope>NUCLEOTIDE SEQUENCE [LARGE SCALE GENOMIC DNA]</scope>
    <source>
        <strain evidence="3 4">18</strain>
    </source>
</reference>
<dbReference type="EMBL" id="STGY01000001">
    <property type="protein sequence ID" value="THV43634.1"/>
    <property type="molecule type" value="Genomic_DNA"/>
</dbReference>
<gene>
    <name evidence="3" type="ORF">FAB82_00845</name>
</gene>
<organism evidence="3 4">
    <name type="scientific">Glycomyces buryatensis</name>
    <dbReference type="NCBI Taxonomy" id="2570927"/>
    <lineage>
        <taxon>Bacteria</taxon>
        <taxon>Bacillati</taxon>
        <taxon>Actinomycetota</taxon>
        <taxon>Actinomycetes</taxon>
        <taxon>Glycomycetales</taxon>
        <taxon>Glycomycetaceae</taxon>
        <taxon>Glycomyces</taxon>
    </lineage>
</organism>
<proteinExistence type="inferred from homology"/>
<dbReference type="InterPro" id="IPR034686">
    <property type="entry name" value="Terpene_cyclase-like_2"/>
</dbReference>
<dbReference type="SFLD" id="SFLDG01020">
    <property type="entry name" value="Terpene_Cyclase_Like_2"/>
    <property type="match status" value="2"/>
</dbReference>
<dbReference type="RefSeq" id="WP_136532632.1">
    <property type="nucleotide sequence ID" value="NZ_STGY01000001.1"/>
</dbReference>
<keyword evidence="2" id="KW-0460">Magnesium</keyword>
<accession>A0A4S8QSM3</accession>
<reference evidence="4" key="1">
    <citation type="submission" date="2019-04" db="EMBL/GenBank/DDBJ databases">
        <title>Nocardioides xinjiangensis sp. nov.</title>
        <authorList>
            <person name="Liu S."/>
        </authorList>
    </citation>
    <scope>NUCLEOTIDE SEQUENCE [LARGE SCALE GENOMIC DNA]</scope>
    <source>
        <strain evidence="4">18</strain>
    </source>
</reference>
<dbReference type="OrthoDB" id="2989600at2"/>
<dbReference type="SFLD" id="SFLDS00005">
    <property type="entry name" value="Isoprenoid_Synthase_Type_I"/>
    <property type="match status" value="2"/>
</dbReference>
<evidence type="ECO:0000256" key="1">
    <source>
        <dbReference type="ARBA" id="ARBA00023239"/>
    </source>
</evidence>
<comment type="similarity">
    <text evidence="2">Belongs to the terpene synthase family.</text>
</comment>
<dbReference type="EC" id="4.2.3.-" evidence="2"/>
<comment type="caution">
    <text evidence="3">The sequence shown here is derived from an EMBL/GenBank/DDBJ whole genome shotgun (WGS) entry which is preliminary data.</text>
</comment>
<dbReference type="PANTHER" id="PTHR35201">
    <property type="entry name" value="TERPENE SYNTHASE"/>
    <property type="match status" value="1"/>
</dbReference>
<dbReference type="Gene3D" id="1.10.600.10">
    <property type="entry name" value="Farnesyl Diphosphate Synthase"/>
    <property type="match status" value="2"/>
</dbReference>
<comment type="cofactor">
    <cofactor evidence="2">
        <name>Mg(2+)</name>
        <dbReference type="ChEBI" id="CHEBI:18420"/>
    </cofactor>
</comment>
<dbReference type="AlphaFoldDB" id="A0A4S8QSM3"/>
<dbReference type="Pfam" id="PF19086">
    <property type="entry name" value="Terpene_syn_C_2"/>
    <property type="match status" value="2"/>
</dbReference>
<dbReference type="Proteomes" id="UP000308760">
    <property type="component" value="Unassembled WGS sequence"/>
</dbReference>
<dbReference type="InterPro" id="IPR008949">
    <property type="entry name" value="Isoprenoid_synthase_dom_sf"/>
</dbReference>
<dbReference type="GO" id="GO:0046872">
    <property type="term" value="F:metal ion binding"/>
    <property type="evidence" value="ECO:0007669"/>
    <property type="project" value="UniProtKB-KW"/>
</dbReference>